<sequence length="297" mass="32150">MAVLVLGATGNIGPHVVRGLVERGAAVRVLTRDAGRARAMLPDGVEIVAGDIGDPAHIVSAATDVESVFLLTPHAADMADIQLRIIRSLRRVSARIVKLSGTASAITPNGPLTCREHWEIEQILTASGQPYTILRPNAFMQVLIDQIMIPALRVQGAIPNAIADSGISLIDVRDIADAAVAALTDNGWEGRTLTLTGPRSVTYPDIARLIGSQVGVTIDTNDITPAVVRAGLLERGMQPWEAEHFEEMYQLFRDGRSEFVSDDVRQVTGREPRTIEDYLAERKTMLTEALHPEVASR</sequence>
<dbReference type="Gene3D" id="3.90.25.10">
    <property type="entry name" value="UDP-galactose 4-epimerase, domain 1"/>
    <property type="match status" value="1"/>
</dbReference>
<dbReference type="PANTHER" id="PTHR43162:SF1">
    <property type="entry name" value="PRESTALK A DIFFERENTIATION PROTEIN A"/>
    <property type="match status" value="1"/>
</dbReference>
<dbReference type="AlphaFoldDB" id="W5THW3"/>
<dbReference type="PATRIC" id="fig|1415166.3.peg.3897"/>
<dbReference type="PANTHER" id="PTHR43162">
    <property type="match status" value="1"/>
</dbReference>
<dbReference type="STRING" id="1415166.NONO_c37990"/>
<dbReference type="Gene3D" id="3.40.50.720">
    <property type="entry name" value="NAD(P)-binding Rossmann-like Domain"/>
    <property type="match status" value="1"/>
</dbReference>
<evidence type="ECO:0000313" key="3">
    <source>
        <dbReference type="Proteomes" id="UP000019150"/>
    </source>
</evidence>
<dbReference type="HOGENOM" id="CLU_007383_10_6_11"/>
<dbReference type="Proteomes" id="UP000019150">
    <property type="component" value="Chromosome"/>
</dbReference>
<dbReference type="KEGG" id="nno:NONO_c37990"/>
<dbReference type="eggNOG" id="COG0702">
    <property type="taxonomic scope" value="Bacteria"/>
</dbReference>
<dbReference type="Pfam" id="PF05368">
    <property type="entry name" value="NmrA"/>
    <property type="match status" value="1"/>
</dbReference>
<organism evidence="2 3">
    <name type="scientific">Nocardia nova SH22a</name>
    <dbReference type="NCBI Taxonomy" id="1415166"/>
    <lineage>
        <taxon>Bacteria</taxon>
        <taxon>Bacillati</taxon>
        <taxon>Actinomycetota</taxon>
        <taxon>Actinomycetes</taxon>
        <taxon>Mycobacteriales</taxon>
        <taxon>Nocardiaceae</taxon>
        <taxon>Nocardia</taxon>
    </lineage>
</organism>
<name>W5THW3_9NOCA</name>
<protein>
    <submittedName>
        <fullName evidence="2">Nmr family protein</fullName>
    </submittedName>
</protein>
<keyword evidence="3" id="KW-1185">Reference proteome</keyword>
<dbReference type="RefSeq" id="WP_025350018.1">
    <property type="nucleotide sequence ID" value="NZ_CP006850.1"/>
</dbReference>
<dbReference type="SUPFAM" id="SSF51735">
    <property type="entry name" value="NAD(P)-binding Rossmann-fold domains"/>
    <property type="match status" value="1"/>
</dbReference>
<feature type="domain" description="NmrA-like" evidence="1">
    <location>
        <begin position="3"/>
        <end position="279"/>
    </location>
</feature>
<dbReference type="OrthoDB" id="3510772at2"/>
<reference evidence="2 3" key="1">
    <citation type="journal article" date="2014" name="Appl. Environ. Microbiol.">
        <title>Insights into the Microbial Degradation of Rubber and Gutta-Percha by Analysis of the Complete Genome of Nocardia nova SH22a.</title>
        <authorList>
            <person name="Luo Q."/>
            <person name="Hiessl S."/>
            <person name="Poehlein A."/>
            <person name="Daniel R."/>
            <person name="Steinbuchel A."/>
        </authorList>
    </citation>
    <scope>NUCLEOTIDE SEQUENCE [LARGE SCALE GENOMIC DNA]</scope>
    <source>
        <strain evidence="2">SH22a</strain>
    </source>
</reference>
<dbReference type="InterPro" id="IPR036291">
    <property type="entry name" value="NAD(P)-bd_dom_sf"/>
</dbReference>
<proteinExistence type="predicted"/>
<accession>W5THW3</accession>
<dbReference type="InterPro" id="IPR008030">
    <property type="entry name" value="NmrA-like"/>
</dbReference>
<evidence type="ECO:0000259" key="1">
    <source>
        <dbReference type="Pfam" id="PF05368"/>
    </source>
</evidence>
<evidence type="ECO:0000313" key="2">
    <source>
        <dbReference type="EMBL" id="AHH18583.1"/>
    </source>
</evidence>
<gene>
    <name evidence="2" type="ORF">NONO_c37990</name>
</gene>
<dbReference type="EMBL" id="CP006850">
    <property type="protein sequence ID" value="AHH18583.1"/>
    <property type="molecule type" value="Genomic_DNA"/>
</dbReference>
<dbReference type="InterPro" id="IPR051604">
    <property type="entry name" value="Ergot_Alk_Oxidoreductase"/>
</dbReference>